<dbReference type="InterPro" id="IPR025874">
    <property type="entry name" value="DZR"/>
</dbReference>
<keyword evidence="6" id="KW-1185">Reference proteome</keyword>
<dbReference type="InterPro" id="IPR001482">
    <property type="entry name" value="T2SS/T4SS_dom"/>
</dbReference>
<dbReference type="FunFam" id="3.30.450.90:FF:000001">
    <property type="entry name" value="Type II secretion system ATPase GspE"/>
    <property type="match status" value="1"/>
</dbReference>
<keyword evidence="2" id="KW-0547">Nucleotide-binding</keyword>
<dbReference type="Gene3D" id="3.30.450.90">
    <property type="match status" value="1"/>
</dbReference>
<organism evidence="5 6">
    <name type="scientific">Candidatus Manganitrophus noduliformans</name>
    <dbReference type="NCBI Taxonomy" id="2606439"/>
    <lineage>
        <taxon>Bacteria</taxon>
        <taxon>Pseudomonadati</taxon>
        <taxon>Nitrospirota</taxon>
        <taxon>Nitrospiria</taxon>
        <taxon>Candidatus Troglogloeales</taxon>
        <taxon>Candidatus Manganitrophaceae</taxon>
        <taxon>Candidatus Manganitrophus</taxon>
    </lineage>
</organism>
<evidence type="ECO:0000259" key="4">
    <source>
        <dbReference type="SMART" id="SM00382"/>
    </source>
</evidence>
<feature type="domain" description="AAA+ ATPase" evidence="4">
    <location>
        <begin position="334"/>
        <end position="455"/>
    </location>
</feature>
<comment type="caution">
    <text evidence="5">The sequence shown here is derived from an EMBL/GenBank/DDBJ whole genome shotgun (WGS) entry which is preliminary data.</text>
</comment>
<reference evidence="5 6" key="1">
    <citation type="journal article" date="2020" name="Nature">
        <title>Bacterial chemolithoautotrophy via manganese oxidation.</title>
        <authorList>
            <person name="Yu H."/>
            <person name="Leadbetter J.R."/>
        </authorList>
    </citation>
    <scope>NUCLEOTIDE SEQUENCE [LARGE SCALE GENOMIC DNA]</scope>
    <source>
        <strain evidence="5 6">Mn-1</strain>
    </source>
</reference>
<dbReference type="FunFam" id="3.30.300.160:FF:000002">
    <property type="entry name" value="Type II secretion system protein E"/>
    <property type="match status" value="1"/>
</dbReference>
<dbReference type="SUPFAM" id="SSF52540">
    <property type="entry name" value="P-loop containing nucleoside triphosphate hydrolases"/>
    <property type="match status" value="1"/>
</dbReference>
<comment type="similarity">
    <text evidence="1">Belongs to the GSP E family.</text>
</comment>
<dbReference type="PANTHER" id="PTHR30258">
    <property type="entry name" value="TYPE II SECRETION SYSTEM PROTEIN GSPE-RELATED"/>
    <property type="match status" value="1"/>
</dbReference>
<dbReference type="Proteomes" id="UP000534783">
    <property type="component" value="Unassembled WGS sequence"/>
</dbReference>
<dbReference type="Gene3D" id="3.40.50.300">
    <property type="entry name" value="P-loop containing nucleotide triphosphate hydrolases"/>
    <property type="match status" value="1"/>
</dbReference>
<evidence type="ECO:0000256" key="1">
    <source>
        <dbReference type="ARBA" id="ARBA00006611"/>
    </source>
</evidence>
<evidence type="ECO:0000313" key="5">
    <source>
        <dbReference type="EMBL" id="NKE69147.1"/>
    </source>
</evidence>
<protein>
    <submittedName>
        <fullName evidence="5">AAA family ATPase</fullName>
    </submittedName>
</protein>
<dbReference type="InterPro" id="IPR027417">
    <property type="entry name" value="P-loop_NTPase"/>
</dbReference>
<accession>A0A7X6DL10</accession>
<dbReference type="CDD" id="cd01129">
    <property type="entry name" value="PulE-GspE-like"/>
    <property type="match status" value="1"/>
</dbReference>
<evidence type="ECO:0000256" key="3">
    <source>
        <dbReference type="ARBA" id="ARBA00022840"/>
    </source>
</evidence>
<keyword evidence="3" id="KW-0067">ATP-binding</keyword>
<dbReference type="SUPFAM" id="SSF160246">
    <property type="entry name" value="EspE N-terminal domain-like"/>
    <property type="match status" value="1"/>
</dbReference>
<dbReference type="Pfam" id="PF05157">
    <property type="entry name" value="MshEN"/>
    <property type="match status" value="1"/>
</dbReference>
<dbReference type="AlphaFoldDB" id="A0A7X6DL10"/>
<dbReference type="Pfam" id="PF00437">
    <property type="entry name" value="T2SSE"/>
    <property type="match status" value="1"/>
</dbReference>
<dbReference type="Gene3D" id="1.10.40.70">
    <property type="match status" value="1"/>
</dbReference>
<evidence type="ECO:0000313" key="6">
    <source>
        <dbReference type="Proteomes" id="UP000534783"/>
    </source>
</evidence>
<dbReference type="Gene3D" id="3.30.300.160">
    <property type="entry name" value="Type II secretion system, protein E, N-terminal domain"/>
    <property type="match status" value="1"/>
</dbReference>
<dbReference type="GO" id="GO:0005524">
    <property type="term" value="F:ATP binding"/>
    <property type="evidence" value="ECO:0007669"/>
    <property type="project" value="UniProtKB-KW"/>
</dbReference>
<dbReference type="GO" id="GO:0005886">
    <property type="term" value="C:plasma membrane"/>
    <property type="evidence" value="ECO:0007669"/>
    <property type="project" value="TreeGrafter"/>
</dbReference>
<dbReference type="EMBL" id="VTOW01000001">
    <property type="protein sequence ID" value="NKE69147.1"/>
    <property type="molecule type" value="Genomic_DNA"/>
</dbReference>
<evidence type="ECO:0000256" key="2">
    <source>
        <dbReference type="ARBA" id="ARBA00022741"/>
    </source>
</evidence>
<dbReference type="InterPro" id="IPR007831">
    <property type="entry name" value="T2SS_GspE_N"/>
</dbReference>
<dbReference type="PANTHER" id="PTHR30258:SF1">
    <property type="entry name" value="PROTEIN TRANSPORT PROTEIN HOFB HOMOLOG"/>
    <property type="match status" value="1"/>
</dbReference>
<dbReference type="RefSeq" id="WP_168057448.1">
    <property type="nucleotide sequence ID" value="NZ_VTOW01000001.1"/>
</dbReference>
<dbReference type="Pfam" id="PF12773">
    <property type="entry name" value="DZR"/>
    <property type="match status" value="1"/>
</dbReference>
<dbReference type="InterPro" id="IPR003593">
    <property type="entry name" value="AAA+_ATPase"/>
</dbReference>
<sequence>MENAVQGSERKAAKKRLGDLLVENGLLTQNHIRQALDEQRKIGKRLGEILITLQMISEKQMAQSLAAQLDLSYIEPTGTPIDPALLLLIPESLAKRHLAVPLEIQSKKLRVAMVDPLDYESINDLQFQAGMAIHPAVATRRAILETIEQNYRLATSVEKIVEASAKDFGEGSIQVVSSLEEGNLHHAEARSLEEKSRLAPVIQLANLILSKAIKLQASDIHLEPGPKDCLVRYRIDGLLKDEMHLPKWVQNPLISRIKILAKLDIAERRLPQDGAVRVVVEGHEVDLRVSILPTLYGEKVVLRILDQARILIQLDQIGLDEKSLHLIRQMSKKKKGMILVTGPTGSGKTTTLYAVINELKSETKNLTTVEDPAEYTIEGVNQVQINSEIGLTFAAALRSILRQDPNIILIGEIRDLETAEIAFRAAMTGHLVLSTLHTNDAVSTITRLIDIGIPRYLVSSAVVGIVAQRLVRKLCLQCRVEAPAGGAFFQEKGCAACHYTGFSGRRGIFELFTLSTKLRELIASGATEQEIRAVTAAFGMRTLQEDGLQKVAQGITTTEEVIRVVEMEETFRNLCPQCHRSLHLDYLICPHCGCASPYVCASCGKFLQPEWTACPYCRHATQGRAEPPRITPDTLDKE</sequence>
<gene>
    <name evidence="5" type="ORF">MNODULE_00060</name>
</gene>
<dbReference type="InterPro" id="IPR037257">
    <property type="entry name" value="T2SS_E_N_sf"/>
</dbReference>
<proteinExistence type="inferred from homology"/>
<name>A0A7X6DL10_9BACT</name>
<dbReference type="SMART" id="SM00382">
    <property type="entry name" value="AAA"/>
    <property type="match status" value="1"/>
</dbReference>
<dbReference type="GO" id="GO:0016887">
    <property type="term" value="F:ATP hydrolysis activity"/>
    <property type="evidence" value="ECO:0007669"/>
    <property type="project" value="TreeGrafter"/>
</dbReference>